<organism evidence="4 5">
    <name type="scientific">Phytohabitans maris</name>
    <dbReference type="NCBI Taxonomy" id="3071409"/>
    <lineage>
        <taxon>Bacteria</taxon>
        <taxon>Bacillati</taxon>
        <taxon>Actinomycetota</taxon>
        <taxon>Actinomycetes</taxon>
        <taxon>Micromonosporales</taxon>
        <taxon>Micromonosporaceae</taxon>
    </lineage>
</organism>
<dbReference type="Proteomes" id="UP001230908">
    <property type="component" value="Unassembled WGS sequence"/>
</dbReference>
<dbReference type="PANTHER" id="PTHR24220">
    <property type="entry name" value="IMPORT ATP-BINDING PROTEIN"/>
    <property type="match status" value="1"/>
</dbReference>
<dbReference type="EMBL" id="JAVHUY010000071">
    <property type="protein sequence ID" value="MDQ7911143.1"/>
    <property type="molecule type" value="Genomic_DNA"/>
</dbReference>
<gene>
    <name evidence="4" type="ORF">RB614_42305</name>
</gene>
<dbReference type="SUPFAM" id="SSF52540">
    <property type="entry name" value="P-loop containing nucleoside triphosphate hydrolases"/>
    <property type="match status" value="1"/>
</dbReference>
<sequence length="224" mass="24218">MTDVNLAVPSGAAVAIAGPAGCGKTSLLRLASAQDRPDTGSVVVDGVRIESLSRRQATRFRRRIGVLSHDSRLMGALTAVDNVVFPLLYQRLSFDPYERAMQLLDAVGLAEQARVEVPHLSGGQRQRVVLARALANRPRLVIADEPTAGLDGRAATEILDLLKRLTGRYGTTLLLATSEDAVAARCPRVVRLRDGAIVDDIRADTGEAARERARRWIERPAPVL</sequence>
<dbReference type="InterPro" id="IPR003439">
    <property type="entry name" value="ABC_transporter-like_ATP-bd"/>
</dbReference>
<dbReference type="PANTHER" id="PTHR24220:SF685">
    <property type="entry name" value="ABC TRANSPORTER RELATED"/>
    <property type="match status" value="1"/>
</dbReference>
<keyword evidence="2 4" id="KW-0067">ATP-binding</keyword>
<evidence type="ECO:0000313" key="4">
    <source>
        <dbReference type="EMBL" id="MDQ7911143.1"/>
    </source>
</evidence>
<proteinExistence type="predicted"/>
<reference evidence="4 5" key="1">
    <citation type="submission" date="2023-08" db="EMBL/GenBank/DDBJ databases">
        <title>Phytohabitans sansha sp. nov., isolated from marine sediment.</title>
        <authorList>
            <person name="Zhao Y."/>
            <person name="Yi K."/>
        </authorList>
    </citation>
    <scope>NUCLEOTIDE SEQUENCE [LARGE SCALE GENOMIC DNA]</scope>
    <source>
        <strain evidence="4 5">ZYX-F-186</strain>
    </source>
</reference>
<dbReference type="Gene3D" id="3.40.50.300">
    <property type="entry name" value="P-loop containing nucleotide triphosphate hydrolases"/>
    <property type="match status" value="1"/>
</dbReference>
<keyword evidence="5" id="KW-1185">Reference proteome</keyword>
<name>A0ABU0ZVT2_9ACTN</name>
<dbReference type="PROSITE" id="PS50893">
    <property type="entry name" value="ABC_TRANSPORTER_2"/>
    <property type="match status" value="1"/>
</dbReference>
<keyword evidence="1" id="KW-0547">Nucleotide-binding</keyword>
<dbReference type="InterPro" id="IPR003593">
    <property type="entry name" value="AAA+_ATPase"/>
</dbReference>
<dbReference type="RefSeq" id="WP_308718367.1">
    <property type="nucleotide sequence ID" value="NZ_JAVHUY010000071.1"/>
</dbReference>
<dbReference type="InterPro" id="IPR015854">
    <property type="entry name" value="ABC_transpr_LolD-like"/>
</dbReference>
<evidence type="ECO:0000259" key="3">
    <source>
        <dbReference type="PROSITE" id="PS50893"/>
    </source>
</evidence>
<dbReference type="InterPro" id="IPR017871">
    <property type="entry name" value="ABC_transporter-like_CS"/>
</dbReference>
<dbReference type="InterPro" id="IPR027417">
    <property type="entry name" value="P-loop_NTPase"/>
</dbReference>
<accession>A0ABU0ZVT2</accession>
<dbReference type="PROSITE" id="PS00211">
    <property type="entry name" value="ABC_TRANSPORTER_1"/>
    <property type="match status" value="1"/>
</dbReference>
<dbReference type="Pfam" id="PF00005">
    <property type="entry name" value="ABC_tran"/>
    <property type="match status" value="1"/>
</dbReference>
<dbReference type="GO" id="GO:0005524">
    <property type="term" value="F:ATP binding"/>
    <property type="evidence" value="ECO:0007669"/>
    <property type="project" value="UniProtKB-KW"/>
</dbReference>
<evidence type="ECO:0000256" key="2">
    <source>
        <dbReference type="ARBA" id="ARBA00022840"/>
    </source>
</evidence>
<dbReference type="SMART" id="SM00382">
    <property type="entry name" value="AAA"/>
    <property type="match status" value="1"/>
</dbReference>
<evidence type="ECO:0000313" key="5">
    <source>
        <dbReference type="Proteomes" id="UP001230908"/>
    </source>
</evidence>
<comment type="caution">
    <text evidence="4">The sequence shown here is derived from an EMBL/GenBank/DDBJ whole genome shotgun (WGS) entry which is preliminary data.</text>
</comment>
<protein>
    <submittedName>
        <fullName evidence="4">ABC transporter ATP-binding protein</fullName>
    </submittedName>
</protein>
<evidence type="ECO:0000256" key="1">
    <source>
        <dbReference type="ARBA" id="ARBA00022741"/>
    </source>
</evidence>
<feature type="domain" description="ABC transporter" evidence="3">
    <location>
        <begin position="1"/>
        <end position="219"/>
    </location>
</feature>